<feature type="compositionally biased region" description="Polar residues" evidence="1">
    <location>
        <begin position="400"/>
        <end position="429"/>
    </location>
</feature>
<evidence type="ECO:0000256" key="1">
    <source>
        <dbReference type="SAM" id="MobiDB-lite"/>
    </source>
</evidence>
<dbReference type="PANTHER" id="PTHR11360:SF238">
    <property type="entry name" value="SD10469P"/>
    <property type="match status" value="1"/>
</dbReference>
<evidence type="ECO:0000313" key="3">
    <source>
        <dbReference type="EMBL" id="PAA57266.1"/>
    </source>
</evidence>
<dbReference type="SUPFAM" id="SSF103473">
    <property type="entry name" value="MFS general substrate transporter"/>
    <property type="match status" value="1"/>
</dbReference>
<reference evidence="3 4" key="1">
    <citation type="submission" date="2017-06" db="EMBL/GenBank/DDBJ databases">
        <title>A platform for efficient transgenesis in Macrostomum lignano, a flatworm model organism for stem cell research.</title>
        <authorList>
            <person name="Berezikov E."/>
        </authorList>
    </citation>
    <scope>NUCLEOTIDE SEQUENCE [LARGE SCALE GENOMIC DNA]</scope>
    <source>
        <strain evidence="3">DV1</strain>
        <tissue evidence="3">Whole organism</tissue>
    </source>
</reference>
<feature type="transmembrane region" description="Helical" evidence="2">
    <location>
        <begin position="112"/>
        <end position="132"/>
    </location>
</feature>
<feature type="transmembrane region" description="Helical" evidence="2">
    <location>
        <begin position="139"/>
        <end position="158"/>
    </location>
</feature>
<feature type="transmembrane region" description="Helical" evidence="2">
    <location>
        <begin position="611"/>
        <end position="630"/>
    </location>
</feature>
<gene>
    <name evidence="3" type="ORF">BOX15_Mlig030510g1</name>
</gene>
<feature type="transmembrane region" description="Helical" evidence="2">
    <location>
        <begin position="636"/>
        <end position="660"/>
    </location>
</feature>
<feature type="transmembrane region" description="Helical" evidence="2">
    <location>
        <begin position="69"/>
        <end position="92"/>
    </location>
</feature>
<keyword evidence="2" id="KW-0472">Membrane</keyword>
<feature type="transmembrane region" description="Helical" evidence="2">
    <location>
        <begin position="164"/>
        <end position="190"/>
    </location>
</feature>
<feature type="transmembrane region" description="Helical" evidence="2">
    <location>
        <begin position="197"/>
        <end position="217"/>
    </location>
</feature>
<name>A0A267E780_9PLAT</name>
<accession>A0A267E780</accession>
<feature type="non-terminal residue" evidence="3">
    <location>
        <position position="1"/>
    </location>
</feature>
<feature type="region of interest" description="Disordered" evidence="1">
    <location>
        <begin position="736"/>
        <end position="758"/>
    </location>
</feature>
<feature type="region of interest" description="Disordered" evidence="1">
    <location>
        <begin position="397"/>
        <end position="436"/>
    </location>
</feature>
<evidence type="ECO:0008006" key="5">
    <source>
        <dbReference type="Google" id="ProtNLM"/>
    </source>
</evidence>
<comment type="caution">
    <text evidence="3">The sequence shown here is derived from an EMBL/GenBank/DDBJ whole genome shotgun (WGS) entry which is preliminary data.</text>
</comment>
<dbReference type="OrthoDB" id="6499973at2759"/>
<dbReference type="PANTHER" id="PTHR11360">
    <property type="entry name" value="MONOCARBOXYLATE TRANSPORTER"/>
    <property type="match status" value="1"/>
</dbReference>
<feature type="region of interest" description="Disordered" evidence="1">
    <location>
        <begin position="808"/>
        <end position="838"/>
    </location>
</feature>
<dbReference type="AlphaFoldDB" id="A0A267E780"/>
<dbReference type="EMBL" id="NIVC01002509">
    <property type="protein sequence ID" value="PAA57266.1"/>
    <property type="molecule type" value="Genomic_DNA"/>
</dbReference>
<feature type="transmembrane region" description="Helical" evidence="2">
    <location>
        <begin position="672"/>
        <end position="690"/>
    </location>
</feature>
<dbReference type="Gene3D" id="1.20.1250.20">
    <property type="entry name" value="MFS general substrate transporter like domains"/>
    <property type="match status" value="2"/>
</dbReference>
<organism evidence="3 4">
    <name type="scientific">Macrostomum lignano</name>
    <dbReference type="NCBI Taxonomy" id="282301"/>
    <lineage>
        <taxon>Eukaryota</taxon>
        <taxon>Metazoa</taxon>
        <taxon>Spiralia</taxon>
        <taxon>Lophotrochozoa</taxon>
        <taxon>Platyhelminthes</taxon>
        <taxon>Rhabditophora</taxon>
        <taxon>Macrostomorpha</taxon>
        <taxon>Macrostomida</taxon>
        <taxon>Macrostomidae</taxon>
        <taxon>Macrostomum</taxon>
    </lineage>
</organism>
<feature type="transmembrane region" description="Helical" evidence="2">
    <location>
        <begin position="539"/>
        <end position="561"/>
    </location>
</feature>
<evidence type="ECO:0000313" key="4">
    <source>
        <dbReference type="Proteomes" id="UP000215902"/>
    </source>
</evidence>
<dbReference type="GO" id="GO:0008028">
    <property type="term" value="F:monocarboxylic acid transmembrane transporter activity"/>
    <property type="evidence" value="ECO:0007669"/>
    <property type="project" value="TreeGrafter"/>
</dbReference>
<sequence length="838" mass="89798">IQLQTITAQRPSRGLLVLSKSLKTNTHKMVEEGDAIAQAEQEQPQVCSNLLPSKEEVQLSPPNPPDKGYAWLIVLGSFLCNALVDGFCFSFGVMRDHIATSFVGASDSQLSFAGSSLTGAYLLMGPISSALANTFGSRPVVMAGSVLACLSFFIASYLTNFYAFVVIFGVLGGISFGLVYLPAVVTVGFWFESRRAFATGIAVCGSGIGTAIFSVLIDRTIEHFSWRGTLMILSALVLNCALAGSFMMPLERYYEILSLREKRRIAKGKPRVKGNIMKKLIENKKRERNVSQGSLNGWIITTANRVEPPPPDFDDQPVMSSEALHRIAETVLRRKTNASRRLANRSSAALNDSNAAAAAAAANSAAAATAATNNSAATAAAIPGNAAAMKSSVPQLVRDYSQSQTSLNNSPSMEQPQRQQQLSVSSEPQSPEHSRFVSGVDLHRCSTGPDDVAGQHQLAVTEEVREAISKSVLREMLRPMNRKDVFHSGSLHQLNEYTRSKMSVAGTREYYRSVTSIPPDAGRPAAPAKSAIKQMLDVSILKSPTFCLLLVSSVLTMLGFLQFYQFIKGYAMKRGIPHNDATLLVTLIGVANTVGRIVAGWASDRSWADALWINNLALIGAGLATAFIPFCHTLEPMIGCACCYGLFIAAWVSLRTILVVELMGLDRLTNAYGLLLLFQGVGIVVGPPLGSAIDQLDPTPNYSLSFYLAGCFLILSGLLGVPLRRLSQWEERREELRRSRGRNRQRTATSGSGGGSGVASAIGSRQLPMLAIGGDTFEFSAPQTPQMAPATAAQSAVELPTYQDQFPAAAAAGASSTAAAAAASDEQETAEAEFESRI</sequence>
<evidence type="ECO:0000256" key="2">
    <source>
        <dbReference type="SAM" id="Phobius"/>
    </source>
</evidence>
<feature type="compositionally biased region" description="Low complexity" evidence="1">
    <location>
        <begin position="808"/>
        <end position="824"/>
    </location>
</feature>
<keyword evidence="4" id="KW-1185">Reference proteome</keyword>
<protein>
    <recommendedName>
        <fullName evidence="5">Major facilitator superfamily (MFS) profile domain-containing protein</fullName>
    </recommendedName>
</protein>
<dbReference type="InterPro" id="IPR036259">
    <property type="entry name" value="MFS_trans_sf"/>
</dbReference>
<feature type="transmembrane region" description="Helical" evidence="2">
    <location>
        <begin position="229"/>
        <end position="250"/>
    </location>
</feature>
<dbReference type="STRING" id="282301.A0A267E780"/>
<feature type="transmembrane region" description="Helical" evidence="2">
    <location>
        <begin position="702"/>
        <end position="723"/>
    </location>
</feature>
<proteinExistence type="predicted"/>
<feature type="compositionally biased region" description="Acidic residues" evidence="1">
    <location>
        <begin position="825"/>
        <end position="838"/>
    </location>
</feature>
<keyword evidence="2" id="KW-1133">Transmembrane helix</keyword>
<dbReference type="InterPro" id="IPR050327">
    <property type="entry name" value="Proton-linked_MCT"/>
</dbReference>
<dbReference type="InterPro" id="IPR011701">
    <property type="entry name" value="MFS"/>
</dbReference>
<dbReference type="Pfam" id="PF07690">
    <property type="entry name" value="MFS_1"/>
    <property type="match status" value="2"/>
</dbReference>
<keyword evidence="2" id="KW-0812">Transmembrane</keyword>
<dbReference type="Proteomes" id="UP000215902">
    <property type="component" value="Unassembled WGS sequence"/>
</dbReference>
<feature type="transmembrane region" description="Helical" evidence="2">
    <location>
        <begin position="581"/>
        <end position="599"/>
    </location>
</feature>